<dbReference type="EMBL" id="PEZH01000016">
    <property type="protein sequence ID" value="PIS15257.1"/>
    <property type="molecule type" value="Genomic_DNA"/>
</dbReference>
<feature type="signal peptide" evidence="3">
    <location>
        <begin position="1"/>
        <end position="22"/>
    </location>
</feature>
<keyword evidence="2" id="KW-0812">Transmembrane</keyword>
<protein>
    <recommendedName>
        <fullName evidence="4">Zinc-ribbon domain-containing protein</fullName>
    </recommendedName>
</protein>
<dbReference type="Proteomes" id="UP000231282">
    <property type="component" value="Unassembled WGS sequence"/>
</dbReference>
<accession>A0A2H0WRJ4</accession>
<evidence type="ECO:0000256" key="2">
    <source>
        <dbReference type="SAM" id="Phobius"/>
    </source>
</evidence>
<name>A0A2H0WRJ4_9BACT</name>
<evidence type="ECO:0000256" key="3">
    <source>
        <dbReference type="SAM" id="SignalP"/>
    </source>
</evidence>
<feature type="transmembrane region" description="Helical" evidence="2">
    <location>
        <begin position="309"/>
        <end position="329"/>
    </location>
</feature>
<dbReference type="Pfam" id="PF13240">
    <property type="entry name" value="Zn_Ribbon_1"/>
    <property type="match status" value="1"/>
</dbReference>
<dbReference type="InterPro" id="IPR026870">
    <property type="entry name" value="Zinc_ribbon_dom"/>
</dbReference>
<keyword evidence="2" id="KW-1133">Transmembrane helix</keyword>
<organism evidence="5 6">
    <name type="scientific">Candidatus Shapirobacteria bacterium CG09_land_8_20_14_0_10_38_17</name>
    <dbReference type="NCBI Taxonomy" id="1974884"/>
    <lineage>
        <taxon>Bacteria</taxon>
        <taxon>Candidatus Shapironibacteriota</taxon>
    </lineage>
</organism>
<dbReference type="Gene3D" id="4.10.1060.50">
    <property type="match status" value="1"/>
</dbReference>
<evidence type="ECO:0000313" key="5">
    <source>
        <dbReference type="EMBL" id="PIS15257.1"/>
    </source>
</evidence>
<evidence type="ECO:0000256" key="1">
    <source>
        <dbReference type="SAM" id="MobiDB-lite"/>
    </source>
</evidence>
<feature type="domain" description="Zinc-ribbon" evidence="4">
    <location>
        <begin position="365"/>
        <end position="387"/>
    </location>
</feature>
<dbReference type="Gene3D" id="2.60.120.380">
    <property type="match status" value="2"/>
</dbReference>
<sequence>MKKRLFLLIIGAFFLSFNKVSAQQALPSGGDSFETAVYLSVGDYQGGTIEEGGDHYYFIDNDVKPGQEIQTQVLFSGNTNLGFFLYDRNRTKLTQKEYIGENDNSSLYWLNGAPNAQKYYFRIRNQAINVANLKTVRIKITDRFDAGSQTDAGGLFESALPIEAGQYKGFLDFNYDASDKEDFYKINVARGQKLTVKVTPPQNLYIGLKIYDKDRSELVYEYSENEGAIITGSIQALTTDTFYIVIFPEYGDESEQASQYSLDISGAGVANVKEGIEEGGEALPDNPLAQISASVPGGISGIINKGIRFILLIIATVLIIIVVTVILLVKGKSGKKETPQEETPTKTEKKENKKEEETVKPEFIYCPKCGAKNPSDAQFCSKCGEKLK</sequence>
<evidence type="ECO:0000259" key="4">
    <source>
        <dbReference type="Pfam" id="PF13240"/>
    </source>
</evidence>
<dbReference type="AlphaFoldDB" id="A0A2H0WRJ4"/>
<feature type="chain" id="PRO_5013863614" description="Zinc-ribbon domain-containing protein" evidence="3">
    <location>
        <begin position="23"/>
        <end position="388"/>
    </location>
</feature>
<keyword evidence="2" id="KW-0472">Membrane</keyword>
<comment type="caution">
    <text evidence="5">The sequence shown here is derived from an EMBL/GenBank/DDBJ whole genome shotgun (WGS) entry which is preliminary data.</text>
</comment>
<keyword evidence="3" id="KW-0732">Signal</keyword>
<proteinExistence type="predicted"/>
<gene>
    <name evidence="5" type="ORF">COT63_00945</name>
</gene>
<dbReference type="InterPro" id="IPR038587">
    <property type="entry name" value="Ribosomal_eL40_sf"/>
</dbReference>
<dbReference type="SUPFAM" id="SSF89260">
    <property type="entry name" value="Collagen-binding domain"/>
    <property type="match status" value="1"/>
</dbReference>
<reference evidence="6" key="1">
    <citation type="submission" date="2017-09" db="EMBL/GenBank/DDBJ databases">
        <title>Depth-based differentiation of microbial function through sediment-hosted aquifers and enrichment of novel symbionts in the deep terrestrial subsurface.</title>
        <authorList>
            <person name="Probst A.J."/>
            <person name="Ladd B."/>
            <person name="Jarett J.K."/>
            <person name="Geller-Mcgrath D.E."/>
            <person name="Sieber C.M.K."/>
            <person name="Emerson J.B."/>
            <person name="Anantharaman K."/>
            <person name="Thomas B.C."/>
            <person name="Malmstrom R."/>
            <person name="Stieglmeier M."/>
            <person name="Klingl A."/>
            <person name="Woyke T."/>
            <person name="Ryan C.M."/>
            <person name="Banfield J.F."/>
        </authorList>
    </citation>
    <scope>NUCLEOTIDE SEQUENCE [LARGE SCALE GENOMIC DNA]</scope>
</reference>
<feature type="region of interest" description="Disordered" evidence="1">
    <location>
        <begin position="335"/>
        <end position="358"/>
    </location>
</feature>
<evidence type="ECO:0000313" key="6">
    <source>
        <dbReference type="Proteomes" id="UP000231282"/>
    </source>
</evidence>